<dbReference type="STRING" id="684552.SAMN04489719_1861"/>
<dbReference type="RefSeq" id="WP_092666748.1">
    <property type="nucleotide sequence ID" value="NZ_LT629734.1"/>
</dbReference>
<reference evidence="3" key="1">
    <citation type="submission" date="2016-10" db="EMBL/GenBank/DDBJ databases">
        <authorList>
            <person name="Varghese N."/>
            <person name="Submissions S."/>
        </authorList>
    </citation>
    <scope>NUCLEOTIDE SEQUENCE [LARGE SCALE GENOMIC DNA]</scope>
    <source>
        <strain evidence="3">DSM 22965</strain>
    </source>
</reference>
<feature type="compositionally biased region" description="Basic and acidic residues" evidence="1">
    <location>
        <begin position="10"/>
        <end position="21"/>
    </location>
</feature>
<evidence type="ECO:0000313" key="3">
    <source>
        <dbReference type="Proteomes" id="UP000199649"/>
    </source>
</evidence>
<dbReference type="AlphaFoldDB" id="A0A1H1QK89"/>
<protein>
    <submittedName>
        <fullName evidence="2">Uncharacterized protein</fullName>
    </submittedName>
</protein>
<name>A0A1H1QK89_9MICO</name>
<dbReference type="OrthoDB" id="3769378at2"/>
<dbReference type="Proteomes" id="UP000199649">
    <property type="component" value="Chromosome I"/>
</dbReference>
<gene>
    <name evidence="2" type="ORF">SAMN04489719_1861</name>
</gene>
<evidence type="ECO:0000256" key="1">
    <source>
        <dbReference type="SAM" id="MobiDB-lite"/>
    </source>
</evidence>
<accession>A0A1H1QK89</accession>
<organism evidence="2 3">
    <name type="scientific">Agrococcus carbonis</name>
    <dbReference type="NCBI Taxonomy" id="684552"/>
    <lineage>
        <taxon>Bacteria</taxon>
        <taxon>Bacillati</taxon>
        <taxon>Actinomycetota</taxon>
        <taxon>Actinomycetes</taxon>
        <taxon>Micrococcales</taxon>
        <taxon>Microbacteriaceae</taxon>
        <taxon>Agrococcus</taxon>
    </lineage>
</organism>
<dbReference type="EMBL" id="LT629734">
    <property type="protein sequence ID" value="SDS23882.1"/>
    <property type="molecule type" value="Genomic_DNA"/>
</dbReference>
<feature type="region of interest" description="Disordered" evidence="1">
    <location>
        <begin position="1"/>
        <end position="21"/>
    </location>
</feature>
<proteinExistence type="predicted"/>
<keyword evidence="3" id="KW-1185">Reference proteome</keyword>
<sequence length="218" mass="23991">MSAQAGAAEGTRERVSLREELGAGAPPEFTIAVPRGWERVPVDEGGRAQLEQRLSGRMMQVGRLDLMIELRRMLRENLSVMAEHGAIALFMPLDPGGLGQTGAPTSITAYLRKGEPGAELDDYARQVIQRFGAAPLYGDLRTLRFETESTRDVDDTPVVLSTTHYLTPMPGSRRKRAVELLATYGRPESMPRDDERVEGLHVLFDVCASSLRWAGARA</sequence>
<evidence type="ECO:0000313" key="2">
    <source>
        <dbReference type="EMBL" id="SDS23882.1"/>
    </source>
</evidence>